<gene>
    <name evidence="1" type="ORF">ROLI_018350</name>
</gene>
<keyword evidence="2" id="KW-1185">Reference proteome</keyword>
<proteinExistence type="predicted"/>
<evidence type="ECO:0000313" key="1">
    <source>
        <dbReference type="EMBL" id="WVX48754.1"/>
    </source>
</evidence>
<accession>A0ABZ2BRX0</accession>
<dbReference type="EMBL" id="CP143423">
    <property type="protein sequence ID" value="WVX48754.1"/>
    <property type="molecule type" value="Genomic_DNA"/>
</dbReference>
<name>A0ABZ2BRX0_9RHOB</name>
<reference evidence="2" key="2">
    <citation type="submission" date="2024-01" db="EMBL/GenBank/DDBJ databases">
        <title>Roseobacter fucihabitans sp. nov., isolated from the brown alga Fucus spiralis.</title>
        <authorList>
            <person name="Hahnke S."/>
            <person name="Berger M."/>
            <person name="Schlingloff A."/>
            <person name="Athale I."/>
            <person name="Neumann-Schaal M."/>
            <person name="Adenaya A."/>
            <person name="Poehlein A."/>
            <person name="Daniel R."/>
            <person name="Pertersen J."/>
            <person name="Brinkhoff T."/>
        </authorList>
    </citation>
    <scope>NUCLEOTIDE SEQUENCE [LARGE SCALE GENOMIC DNA]</scope>
    <source>
        <strain evidence="2">B14</strain>
    </source>
</reference>
<reference evidence="1 2" key="1">
    <citation type="submission" date="2015-07" db="EMBL/GenBank/DDBJ databases">
        <authorList>
            <person name="Voget S."/>
            <person name="Dogs M."/>
            <person name="Brinkhoff T.H."/>
            <person name="Daniel R."/>
        </authorList>
    </citation>
    <scope>NUCLEOTIDE SEQUENCE [LARGE SCALE GENOMIC DNA]</scope>
    <source>
        <strain evidence="1 2">B14</strain>
    </source>
</reference>
<sequence>MLNLAQADGAFSKADLHEIARFHRSDRGAIVRWLTLILAPIACFRL</sequence>
<dbReference type="Proteomes" id="UP001318682">
    <property type="component" value="Chromosome"/>
</dbReference>
<evidence type="ECO:0000313" key="2">
    <source>
        <dbReference type="Proteomes" id="UP001318682"/>
    </source>
</evidence>
<organism evidence="1 2">
    <name type="scientific">Roseobacter fucihabitans</name>
    <dbReference type="NCBI Taxonomy" id="1537242"/>
    <lineage>
        <taxon>Bacteria</taxon>
        <taxon>Pseudomonadati</taxon>
        <taxon>Pseudomonadota</taxon>
        <taxon>Alphaproteobacteria</taxon>
        <taxon>Rhodobacterales</taxon>
        <taxon>Roseobacteraceae</taxon>
        <taxon>Roseobacter</taxon>
    </lineage>
</organism>
<protein>
    <submittedName>
        <fullName evidence="1">Uncharacterized protein</fullName>
    </submittedName>
</protein>